<dbReference type="PANTHER" id="PTHR18964">
    <property type="entry name" value="ROK (REPRESSOR, ORF, KINASE) FAMILY"/>
    <property type="match status" value="1"/>
</dbReference>
<evidence type="ECO:0000313" key="5">
    <source>
        <dbReference type="EMBL" id="SEI90429.1"/>
    </source>
</evidence>
<evidence type="ECO:0008006" key="8">
    <source>
        <dbReference type="Google" id="ProtNLM"/>
    </source>
</evidence>
<gene>
    <name evidence="5" type="ORF">SAMN05216375_1052</name>
    <name evidence="4" type="ORF">TR210_1148</name>
</gene>
<comment type="function">
    <text evidence="1">Transcriptional repressor of xylose-utilizing enzymes.</text>
</comment>
<protein>
    <recommendedName>
        <fullName evidence="8">ROK</fullName>
    </recommendedName>
</protein>
<dbReference type="AlphaFoldDB" id="A0A143YLI5"/>
<dbReference type="SUPFAM" id="SSF53067">
    <property type="entry name" value="Actin-like ATPase domain"/>
    <property type="match status" value="1"/>
</dbReference>
<evidence type="ECO:0000313" key="7">
    <source>
        <dbReference type="Proteomes" id="UP000199280"/>
    </source>
</evidence>
<reference evidence="5 7" key="2">
    <citation type="submission" date="2016-10" db="EMBL/GenBank/DDBJ databases">
        <authorList>
            <person name="Varghese N."/>
            <person name="Submissions S."/>
        </authorList>
    </citation>
    <scope>NUCLEOTIDE SEQUENCE [LARGE SCALE GENOMIC DNA]</scope>
    <source>
        <strain evidence="5 7">DSM 22150</strain>
    </source>
</reference>
<comment type="similarity">
    <text evidence="2">Belongs to the ROK (NagC/XylR) family.</text>
</comment>
<sequence length="331" mass="37134">MDRKESKKNLIRSLFLSEPSWTKPLLAKQIGVSTVTMNILIDELLQDGEIIAVGKERSTVGRPSTMYRLNAEKFSYLLVSIVEHDQALRLEGRLIDGRKEIVAQKDADYPDVSLPALLDFIKGLLLESPHPPLSVAIAIPGKSVDGTVAISWWDKMNGWRIEETVTETFHVPAHIENDANLATIGFAHRLGIDSKEGVVGLYYPHLSRPGASFFYDEQLITGTDSLAGEVKYLPFFSSEQSTVYTLEQEVDFTVRILALYTILLAPKHILVHINNVNGNVLGQKLDAALKDMGIPIKPELLVSEDYEEHVYIGLLWLAQKELPFKMRRNVK</sequence>
<accession>A0A143YLI5</accession>
<dbReference type="InterPro" id="IPR043129">
    <property type="entry name" value="ATPase_NBD"/>
</dbReference>
<evidence type="ECO:0000313" key="4">
    <source>
        <dbReference type="EMBL" id="CZQ93485.1"/>
    </source>
</evidence>
<evidence type="ECO:0000256" key="2">
    <source>
        <dbReference type="ARBA" id="ARBA00006479"/>
    </source>
</evidence>
<dbReference type="PANTHER" id="PTHR18964:SF149">
    <property type="entry name" value="BIFUNCTIONAL UDP-N-ACETYLGLUCOSAMINE 2-EPIMERASE_N-ACETYLMANNOSAMINE KINASE"/>
    <property type="match status" value="1"/>
</dbReference>
<keyword evidence="3" id="KW-0859">Xylose metabolism</keyword>
<dbReference type="EMBL" id="FNYT01000005">
    <property type="protein sequence ID" value="SEI90429.1"/>
    <property type="molecule type" value="Genomic_DNA"/>
</dbReference>
<dbReference type="OrthoDB" id="6501901at2"/>
<dbReference type="Gene3D" id="3.30.420.40">
    <property type="match status" value="1"/>
</dbReference>
<proteinExistence type="inferred from homology"/>
<dbReference type="Proteomes" id="UP000076878">
    <property type="component" value="Unassembled WGS sequence"/>
</dbReference>
<dbReference type="CDD" id="cd23763">
    <property type="entry name" value="ASKHA_ATPase_ROK"/>
    <property type="match status" value="1"/>
</dbReference>
<dbReference type="RefSeq" id="WP_068622446.1">
    <property type="nucleotide sequence ID" value="NZ_FJNB01000006.1"/>
</dbReference>
<dbReference type="InterPro" id="IPR000600">
    <property type="entry name" value="ROK"/>
</dbReference>
<name>A0A143YLI5_9LACT</name>
<dbReference type="Proteomes" id="UP000199280">
    <property type="component" value="Unassembled WGS sequence"/>
</dbReference>
<dbReference type="SUPFAM" id="SSF46785">
    <property type="entry name" value="Winged helix' DNA-binding domain"/>
    <property type="match status" value="1"/>
</dbReference>
<evidence type="ECO:0000256" key="1">
    <source>
        <dbReference type="ARBA" id="ARBA00002486"/>
    </source>
</evidence>
<evidence type="ECO:0000313" key="6">
    <source>
        <dbReference type="Proteomes" id="UP000076878"/>
    </source>
</evidence>
<keyword evidence="3" id="KW-0119">Carbohydrate metabolism</keyword>
<dbReference type="STRING" id="640938.TR210_1148"/>
<dbReference type="InterPro" id="IPR036388">
    <property type="entry name" value="WH-like_DNA-bd_sf"/>
</dbReference>
<organism evidence="4 6">
    <name type="scientific">Trichococcus ilyis</name>
    <dbReference type="NCBI Taxonomy" id="640938"/>
    <lineage>
        <taxon>Bacteria</taxon>
        <taxon>Bacillati</taxon>
        <taxon>Bacillota</taxon>
        <taxon>Bacilli</taxon>
        <taxon>Lactobacillales</taxon>
        <taxon>Carnobacteriaceae</taxon>
        <taxon>Trichococcus</taxon>
    </lineage>
</organism>
<evidence type="ECO:0000256" key="3">
    <source>
        <dbReference type="ARBA" id="ARBA00022629"/>
    </source>
</evidence>
<dbReference type="EMBL" id="FJNB01000006">
    <property type="protein sequence ID" value="CZQ93485.1"/>
    <property type="molecule type" value="Genomic_DNA"/>
</dbReference>
<dbReference type="InterPro" id="IPR036390">
    <property type="entry name" value="WH_DNA-bd_sf"/>
</dbReference>
<keyword evidence="7" id="KW-1185">Reference proteome</keyword>
<reference evidence="4 6" key="1">
    <citation type="submission" date="2016-02" db="EMBL/GenBank/DDBJ databases">
        <authorList>
            <person name="Wen L."/>
            <person name="He K."/>
            <person name="Yang H."/>
        </authorList>
    </citation>
    <scope>NUCLEOTIDE SEQUENCE [LARGE SCALE GENOMIC DNA]</scope>
    <source>
        <strain evidence="4">Trichococcus_R210</strain>
    </source>
</reference>
<dbReference type="Gene3D" id="1.10.10.10">
    <property type="entry name" value="Winged helix-like DNA-binding domain superfamily/Winged helix DNA-binding domain"/>
    <property type="match status" value="1"/>
</dbReference>
<dbReference type="GO" id="GO:0042732">
    <property type="term" value="P:D-xylose metabolic process"/>
    <property type="evidence" value="ECO:0007669"/>
    <property type="project" value="UniProtKB-KW"/>
</dbReference>